<dbReference type="OrthoDB" id="2377048at2"/>
<dbReference type="EMBL" id="QQAY01000002">
    <property type="protein sequence ID" value="RDI45398.1"/>
    <property type="molecule type" value="Genomic_DNA"/>
</dbReference>
<keyword evidence="1" id="KW-0732">Signal</keyword>
<evidence type="ECO:0000256" key="1">
    <source>
        <dbReference type="SAM" id="SignalP"/>
    </source>
</evidence>
<proteinExistence type="predicted"/>
<dbReference type="RefSeq" id="WP_114744269.1">
    <property type="nucleotide sequence ID" value="NZ_QQAY01000002.1"/>
</dbReference>
<protein>
    <submittedName>
        <fullName evidence="2">Uncharacterized protein DUF3889</fullName>
    </submittedName>
</protein>
<accession>A0A370GNT4</accession>
<sequence length="106" mass="12347">MKQLWRTAAIIFALNFCILGMAHAQKPVPPYAKWGRLAVEKTKQKYPKANVVDYLHIGREIKGADEVEKFKLWLKEGKKEFGVYVTIEFDPKTDQVKRIILMKTPR</sequence>
<dbReference type="InterPro" id="IPR024987">
    <property type="entry name" value="DUF3889"/>
</dbReference>
<dbReference type="Gene3D" id="3.10.450.390">
    <property type="entry name" value="Protein of unknown function DUF3889"/>
    <property type="match status" value="1"/>
</dbReference>
<dbReference type="Proteomes" id="UP000255326">
    <property type="component" value="Unassembled WGS sequence"/>
</dbReference>
<organism evidence="2 3">
    <name type="scientific">Falsibacillus pallidus</name>
    <dbReference type="NCBI Taxonomy" id="493781"/>
    <lineage>
        <taxon>Bacteria</taxon>
        <taxon>Bacillati</taxon>
        <taxon>Bacillota</taxon>
        <taxon>Bacilli</taxon>
        <taxon>Bacillales</taxon>
        <taxon>Bacillaceae</taxon>
        <taxon>Falsibacillus</taxon>
    </lineage>
</organism>
<gene>
    <name evidence="2" type="ORF">DFR59_10222</name>
</gene>
<evidence type="ECO:0000313" key="3">
    <source>
        <dbReference type="Proteomes" id="UP000255326"/>
    </source>
</evidence>
<name>A0A370GNT4_9BACI</name>
<comment type="caution">
    <text evidence="2">The sequence shown here is derived from an EMBL/GenBank/DDBJ whole genome shotgun (WGS) entry which is preliminary data.</text>
</comment>
<dbReference type="AlphaFoldDB" id="A0A370GNT4"/>
<evidence type="ECO:0000313" key="2">
    <source>
        <dbReference type="EMBL" id="RDI45398.1"/>
    </source>
</evidence>
<feature type="signal peptide" evidence="1">
    <location>
        <begin position="1"/>
        <end position="24"/>
    </location>
</feature>
<reference evidence="2 3" key="1">
    <citation type="submission" date="2018-07" db="EMBL/GenBank/DDBJ databases">
        <title>Genomic Encyclopedia of Type Strains, Phase IV (KMG-IV): sequencing the most valuable type-strain genomes for metagenomic binning, comparative biology and taxonomic classification.</title>
        <authorList>
            <person name="Goeker M."/>
        </authorList>
    </citation>
    <scope>NUCLEOTIDE SEQUENCE [LARGE SCALE GENOMIC DNA]</scope>
    <source>
        <strain evidence="2 3">DSM 25281</strain>
    </source>
</reference>
<feature type="chain" id="PRO_5016785818" evidence="1">
    <location>
        <begin position="25"/>
        <end position="106"/>
    </location>
</feature>
<dbReference type="Pfam" id="PF13028">
    <property type="entry name" value="DUF3889"/>
    <property type="match status" value="1"/>
</dbReference>
<keyword evidence="3" id="KW-1185">Reference proteome</keyword>